<feature type="region of interest" description="Disordered" evidence="2">
    <location>
        <begin position="1"/>
        <end position="23"/>
    </location>
</feature>
<dbReference type="Gene3D" id="3.30.70.1820">
    <property type="entry name" value="L1 transposable element, RRM domain"/>
    <property type="match status" value="1"/>
</dbReference>
<accession>A0AA88YQC3</accession>
<evidence type="ECO:0000313" key="4">
    <source>
        <dbReference type="Proteomes" id="UP001186944"/>
    </source>
</evidence>
<dbReference type="PANTHER" id="PTHR11505">
    <property type="entry name" value="L1 TRANSPOSABLE ELEMENT-RELATED"/>
    <property type="match status" value="1"/>
</dbReference>
<proteinExistence type="predicted"/>
<gene>
    <name evidence="3" type="ORF">FSP39_007766</name>
</gene>
<dbReference type="EMBL" id="VSWD01000005">
    <property type="protein sequence ID" value="KAK3101976.1"/>
    <property type="molecule type" value="Genomic_DNA"/>
</dbReference>
<protein>
    <submittedName>
        <fullName evidence="3">Uncharacterized protein</fullName>
    </submittedName>
</protein>
<organism evidence="3 4">
    <name type="scientific">Pinctada imbricata</name>
    <name type="common">Atlantic pearl-oyster</name>
    <name type="synonym">Pinctada martensii</name>
    <dbReference type="NCBI Taxonomy" id="66713"/>
    <lineage>
        <taxon>Eukaryota</taxon>
        <taxon>Metazoa</taxon>
        <taxon>Spiralia</taxon>
        <taxon>Lophotrochozoa</taxon>
        <taxon>Mollusca</taxon>
        <taxon>Bivalvia</taxon>
        <taxon>Autobranchia</taxon>
        <taxon>Pteriomorphia</taxon>
        <taxon>Pterioida</taxon>
        <taxon>Pterioidea</taxon>
        <taxon>Pteriidae</taxon>
        <taxon>Pinctada</taxon>
    </lineage>
</organism>
<dbReference type="Proteomes" id="UP001186944">
    <property type="component" value="Unassembled WGS sequence"/>
</dbReference>
<feature type="region of interest" description="Disordered" evidence="2">
    <location>
        <begin position="35"/>
        <end position="70"/>
    </location>
</feature>
<dbReference type="InterPro" id="IPR004244">
    <property type="entry name" value="Transposase_22"/>
</dbReference>
<evidence type="ECO:0000256" key="1">
    <source>
        <dbReference type="SAM" id="Coils"/>
    </source>
</evidence>
<keyword evidence="1" id="KW-0175">Coiled coil</keyword>
<evidence type="ECO:0000256" key="2">
    <source>
        <dbReference type="SAM" id="MobiDB-lite"/>
    </source>
</evidence>
<sequence>MGKSSKKRKEAPPSDDSANDSITVSKILNDTNSILYGTSMAPGPSNASTPKPADSGNAEGALGDAPQQEDAPPWAKDLILKFNALQVFMDVKLNEVTKKLASIDILEKRVNSLDTKIAKFDGDIRQLQAEVAECVKQSKNAVDSVCERTEFVEFELKNMSDRIKHLEDQNKAMKFDIIDMKARSMRDNLLFSGIAETPGETPNTTESILRKFLVDNLHMDTGQVNDIKFDRVHRLNGSTSPRVIIAKFGDYKQREMVRHRSKELRGTRFYINEHFPAEVNDQRRELIQVMKEERRKGKTCRLVYNKLYIDNVLYRPGVRASGSHSRNQDA</sequence>
<comment type="caution">
    <text evidence="3">The sequence shown here is derived from an EMBL/GenBank/DDBJ whole genome shotgun (WGS) entry which is preliminary data.</text>
</comment>
<dbReference type="AlphaFoldDB" id="A0AA88YQC3"/>
<feature type="coiled-coil region" evidence="1">
    <location>
        <begin position="110"/>
        <end position="176"/>
    </location>
</feature>
<reference evidence="3" key="1">
    <citation type="submission" date="2019-08" db="EMBL/GenBank/DDBJ databases">
        <title>The improved chromosome-level genome for the pearl oyster Pinctada fucata martensii using PacBio sequencing and Hi-C.</title>
        <authorList>
            <person name="Zheng Z."/>
        </authorList>
    </citation>
    <scope>NUCLEOTIDE SEQUENCE</scope>
    <source>
        <strain evidence="3">ZZ-2019</strain>
        <tissue evidence="3">Adductor muscle</tissue>
    </source>
</reference>
<keyword evidence="4" id="KW-1185">Reference proteome</keyword>
<evidence type="ECO:0000313" key="3">
    <source>
        <dbReference type="EMBL" id="KAK3101976.1"/>
    </source>
</evidence>
<name>A0AA88YQC3_PINIB</name>